<keyword evidence="6 7" id="KW-0472">Membrane</keyword>
<evidence type="ECO:0000256" key="6">
    <source>
        <dbReference type="ARBA" id="ARBA00023136"/>
    </source>
</evidence>
<evidence type="ECO:0000313" key="10">
    <source>
        <dbReference type="Proteomes" id="UP000533306"/>
    </source>
</evidence>
<keyword evidence="3" id="KW-1003">Cell membrane</keyword>
<keyword evidence="2 7" id="KW-0813">Transport</keyword>
<comment type="caution">
    <text evidence="9">The sequence shown here is derived from an EMBL/GenBank/DDBJ whole genome shotgun (WGS) entry which is preliminary data.</text>
</comment>
<proteinExistence type="inferred from homology"/>
<feature type="transmembrane region" description="Helical" evidence="7">
    <location>
        <begin position="147"/>
        <end position="166"/>
    </location>
</feature>
<gene>
    <name evidence="9" type="ORF">HNR59_004060</name>
</gene>
<dbReference type="GO" id="GO:0055085">
    <property type="term" value="P:transmembrane transport"/>
    <property type="evidence" value="ECO:0007669"/>
    <property type="project" value="InterPro"/>
</dbReference>
<comment type="similarity">
    <text evidence="7">Belongs to the binding-protein-dependent transport system permease family.</text>
</comment>
<dbReference type="PANTHER" id="PTHR30151:SF0">
    <property type="entry name" value="ABC TRANSPORTER PERMEASE PROTEIN MJ0413-RELATED"/>
    <property type="match status" value="1"/>
</dbReference>
<dbReference type="SUPFAM" id="SSF161098">
    <property type="entry name" value="MetI-like"/>
    <property type="match status" value="1"/>
</dbReference>
<feature type="transmembrane region" description="Helical" evidence="7">
    <location>
        <begin position="92"/>
        <end position="112"/>
    </location>
</feature>
<keyword evidence="10" id="KW-1185">Reference proteome</keyword>
<feature type="domain" description="ABC transmembrane type-1" evidence="8">
    <location>
        <begin position="81"/>
        <end position="265"/>
    </location>
</feature>
<evidence type="ECO:0000256" key="1">
    <source>
        <dbReference type="ARBA" id="ARBA00004651"/>
    </source>
</evidence>
<comment type="subcellular location">
    <subcellularLocation>
        <location evidence="1 7">Cell membrane</location>
        <topology evidence="1 7">Multi-pass membrane protein</topology>
    </subcellularLocation>
</comment>
<dbReference type="InterPro" id="IPR035906">
    <property type="entry name" value="MetI-like_sf"/>
</dbReference>
<dbReference type="EMBL" id="JACHEU010000008">
    <property type="protein sequence ID" value="MBB6014664.1"/>
    <property type="molecule type" value="Genomic_DNA"/>
</dbReference>
<feature type="transmembrane region" description="Helical" evidence="7">
    <location>
        <begin position="243"/>
        <end position="264"/>
    </location>
</feature>
<evidence type="ECO:0000259" key="8">
    <source>
        <dbReference type="PROSITE" id="PS50928"/>
    </source>
</evidence>
<evidence type="ECO:0000256" key="7">
    <source>
        <dbReference type="RuleBase" id="RU363032"/>
    </source>
</evidence>
<evidence type="ECO:0000313" key="9">
    <source>
        <dbReference type="EMBL" id="MBB6014664.1"/>
    </source>
</evidence>
<name>A0A7W9S6F7_9HYPH</name>
<dbReference type="Gene3D" id="1.10.3720.10">
    <property type="entry name" value="MetI-like"/>
    <property type="match status" value="1"/>
</dbReference>
<dbReference type="PROSITE" id="PS50928">
    <property type="entry name" value="ABC_TM1"/>
    <property type="match status" value="1"/>
</dbReference>
<keyword evidence="5 7" id="KW-1133">Transmembrane helix</keyword>
<sequence>MFIMMAHFTAVLSEELGAARKFLTSIDKAKILLVFLFCLACIVWFLLGEKYPAATFASPYETFEALYWMLADRHNEYIVGIGETLSVFFRGFLGAVAAGLSLTLVMGLSPLLGRALNPLLDLLGSVPNIAFMPMVVALMGLDQPAKVTIVFLGAVLPVAINGHAALRQIDGDYEEAALDLGATRLRALLAVVWPLALPQMVAGMRVGAGYALAACVVAEIYTAMTGLGGLLVGYGNSFNMPRYFVIVITLALIGIFTTALLRYVETFFARRAGLISERE</sequence>
<dbReference type="AlphaFoldDB" id="A0A7W9S6F7"/>
<feature type="transmembrane region" description="Helical" evidence="7">
    <location>
        <begin position="119"/>
        <end position="141"/>
    </location>
</feature>
<keyword evidence="4 7" id="KW-0812">Transmembrane</keyword>
<evidence type="ECO:0000256" key="5">
    <source>
        <dbReference type="ARBA" id="ARBA00022989"/>
    </source>
</evidence>
<evidence type="ECO:0000256" key="4">
    <source>
        <dbReference type="ARBA" id="ARBA00022692"/>
    </source>
</evidence>
<dbReference type="PANTHER" id="PTHR30151">
    <property type="entry name" value="ALKANE SULFONATE ABC TRANSPORTER-RELATED, MEMBRANE SUBUNIT"/>
    <property type="match status" value="1"/>
</dbReference>
<dbReference type="CDD" id="cd06261">
    <property type="entry name" value="TM_PBP2"/>
    <property type="match status" value="1"/>
</dbReference>
<feature type="transmembrane region" description="Helical" evidence="7">
    <location>
        <begin position="210"/>
        <end position="231"/>
    </location>
</feature>
<accession>A0A7W9S6F7</accession>
<dbReference type="GO" id="GO:0005886">
    <property type="term" value="C:plasma membrane"/>
    <property type="evidence" value="ECO:0007669"/>
    <property type="project" value="UniProtKB-SubCell"/>
</dbReference>
<organism evidence="9 10">
    <name type="scientific">Aquamicrobium lusatiense</name>
    <dbReference type="NCBI Taxonomy" id="89772"/>
    <lineage>
        <taxon>Bacteria</taxon>
        <taxon>Pseudomonadati</taxon>
        <taxon>Pseudomonadota</taxon>
        <taxon>Alphaproteobacteria</taxon>
        <taxon>Hyphomicrobiales</taxon>
        <taxon>Phyllobacteriaceae</taxon>
        <taxon>Aquamicrobium</taxon>
    </lineage>
</organism>
<evidence type="ECO:0000256" key="2">
    <source>
        <dbReference type="ARBA" id="ARBA00022448"/>
    </source>
</evidence>
<reference evidence="9 10" key="1">
    <citation type="submission" date="2020-08" db="EMBL/GenBank/DDBJ databases">
        <title>Genomic Encyclopedia of Type Strains, Phase IV (KMG-IV): sequencing the most valuable type-strain genomes for metagenomic binning, comparative biology and taxonomic classification.</title>
        <authorList>
            <person name="Goeker M."/>
        </authorList>
    </citation>
    <scope>NUCLEOTIDE SEQUENCE [LARGE SCALE GENOMIC DNA]</scope>
    <source>
        <strain evidence="9 10">DSM 11099</strain>
    </source>
</reference>
<dbReference type="Proteomes" id="UP000533306">
    <property type="component" value="Unassembled WGS sequence"/>
</dbReference>
<feature type="transmembrane region" description="Helical" evidence="7">
    <location>
        <begin position="29"/>
        <end position="47"/>
    </location>
</feature>
<dbReference type="Pfam" id="PF00528">
    <property type="entry name" value="BPD_transp_1"/>
    <property type="match status" value="1"/>
</dbReference>
<dbReference type="InterPro" id="IPR000515">
    <property type="entry name" value="MetI-like"/>
</dbReference>
<protein>
    <submittedName>
        <fullName evidence="9">NitT/TauT family transport system permease protein</fullName>
    </submittedName>
</protein>
<evidence type="ECO:0000256" key="3">
    <source>
        <dbReference type="ARBA" id="ARBA00022475"/>
    </source>
</evidence>